<dbReference type="AlphaFoldDB" id="A0A366HQM8"/>
<reference evidence="1 2" key="1">
    <citation type="submission" date="2018-06" db="EMBL/GenBank/DDBJ databases">
        <title>Genomic Encyclopedia of Type Strains, Phase IV (KMG-IV): sequencing the most valuable type-strain genomes for metagenomic binning, comparative biology and taxonomic classification.</title>
        <authorList>
            <person name="Goeker M."/>
        </authorList>
    </citation>
    <scope>NUCLEOTIDE SEQUENCE [LARGE SCALE GENOMIC DNA]</scope>
    <source>
        <strain evidence="1 2">DSM 25532</strain>
    </source>
</reference>
<protein>
    <submittedName>
        <fullName evidence="1">Uncharacterized protein DUF1552</fullName>
    </submittedName>
</protein>
<dbReference type="RefSeq" id="WP_113957519.1">
    <property type="nucleotide sequence ID" value="NZ_QNRR01000002.1"/>
</dbReference>
<accession>A0A366HQM8</accession>
<evidence type="ECO:0000313" key="2">
    <source>
        <dbReference type="Proteomes" id="UP000253426"/>
    </source>
</evidence>
<gene>
    <name evidence="1" type="ORF">DES53_102345</name>
</gene>
<dbReference type="EMBL" id="QNRR01000002">
    <property type="protein sequence ID" value="RBP45961.1"/>
    <property type="molecule type" value="Genomic_DNA"/>
</dbReference>
<evidence type="ECO:0000313" key="1">
    <source>
        <dbReference type="EMBL" id="RBP45961.1"/>
    </source>
</evidence>
<dbReference type="InterPro" id="IPR006311">
    <property type="entry name" value="TAT_signal"/>
</dbReference>
<organism evidence="1 2">
    <name type="scientific">Roseimicrobium gellanilyticum</name>
    <dbReference type="NCBI Taxonomy" id="748857"/>
    <lineage>
        <taxon>Bacteria</taxon>
        <taxon>Pseudomonadati</taxon>
        <taxon>Verrucomicrobiota</taxon>
        <taxon>Verrucomicrobiia</taxon>
        <taxon>Verrucomicrobiales</taxon>
        <taxon>Verrucomicrobiaceae</taxon>
        <taxon>Roseimicrobium</taxon>
    </lineage>
</organism>
<dbReference type="Proteomes" id="UP000253426">
    <property type="component" value="Unassembled WGS sequence"/>
</dbReference>
<comment type="caution">
    <text evidence="1">The sequence shown here is derived from an EMBL/GenBank/DDBJ whole genome shotgun (WGS) entry which is preliminary data.</text>
</comment>
<dbReference type="InterPro" id="IPR011447">
    <property type="entry name" value="DUF1552"/>
</dbReference>
<sequence length="465" mass="51509">MPSFIIPRGPISRRRVLRGLGATIALPFLNAMSPSTVRAASSAKAPVRMAFIFMPNGVRQDRWTPEGTGADYKLSPILQPLERHRGNMNVLTELGHMNCREGDGHYAKTANWLTGTKIAKTTGKDLRCGVSVDQFYAQQVGHATRFASLELGTEPIHSGVDFNVNYTQLYGSHIAWRTPTSPLPPEINPRFVFDRLFRENADQRRASAMENKSVLDLVLADAKALRSTVGQEDQQKLDEYLESIRSVERRIEADIARVATGENLDPAAKAEIAKLDERISKAMNGVKADPGGRLRLDHTEHSRLMMDLITLSFWSDSTRAASFMFGWAVSGKNFSFLPDVKLGHHESSHHESKEEKLAQYEKINIWHSEQFAYMLDRMKSIKEGEGNLLDNSLVMFGSSLRDGNSHNPKNLPILLAGNGGGIKTGQHHVYGKDTPLCNLFLSMLQAGGVKTDRFGDSTGLLPGLV</sequence>
<dbReference type="PROSITE" id="PS51318">
    <property type="entry name" value="TAT"/>
    <property type="match status" value="1"/>
</dbReference>
<dbReference type="OrthoDB" id="182303at2"/>
<name>A0A366HQM8_9BACT</name>
<keyword evidence="2" id="KW-1185">Reference proteome</keyword>
<dbReference type="Pfam" id="PF07586">
    <property type="entry name" value="HXXSHH"/>
    <property type="match status" value="1"/>
</dbReference>
<proteinExistence type="predicted"/>